<gene>
    <name evidence="2" type="ORF">HNP48_003615</name>
</gene>
<reference evidence="2 3" key="1">
    <citation type="submission" date="2020-08" db="EMBL/GenBank/DDBJ databases">
        <title>Functional genomics of gut bacteria from endangered species of beetles.</title>
        <authorList>
            <person name="Carlos-Shanley C."/>
        </authorList>
    </citation>
    <scope>NUCLEOTIDE SEQUENCE [LARGE SCALE GENOMIC DNA]</scope>
    <source>
        <strain evidence="2 3">S00198</strain>
    </source>
</reference>
<evidence type="ECO:0000313" key="2">
    <source>
        <dbReference type="EMBL" id="MBB6560927.1"/>
    </source>
</evidence>
<evidence type="ECO:0000256" key="1">
    <source>
        <dbReference type="SAM" id="Phobius"/>
    </source>
</evidence>
<name>A0A7X0UA35_9BURK</name>
<organism evidence="2 3">
    <name type="scientific">Acidovorax soli</name>
    <dbReference type="NCBI Taxonomy" id="592050"/>
    <lineage>
        <taxon>Bacteria</taxon>
        <taxon>Pseudomonadati</taxon>
        <taxon>Pseudomonadota</taxon>
        <taxon>Betaproteobacteria</taxon>
        <taxon>Burkholderiales</taxon>
        <taxon>Comamonadaceae</taxon>
        <taxon>Acidovorax</taxon>
    </lineage>
</organism>
<feature type="transmembrane region" description="Helical" evidence="1">
    <location>
        <begin position="109"/>
        <end position="132"/>
    </location>
</feature>
<dbReference type="RefSeq" id="WP_184859453.1">
    <property type="nucleotide sequence ID" value="NZ_JACHLK010000007.1"/>
</dbReference>
<feature type="transmembrane region" description="Helical" evidence="1">
    <location>
        <begin position="36"/>
        <end position="56"/>
    </location>
</feature>
<feature type="transmembrane region" description="Helical" evidence="1">
    <location>
        <begin position="198"/>
        <end position="221"/>
    </location>
</feature>
<keyword evidence="1" id="KW-0812">Transmembrane</keyword>
<keyword evidence="3" id="KW-1185">Reference proteome</keyword>
<feature type="transmembrane region" description="Helical" evidence="1">
    <location>
        <begin position="153"/>
        <end position="178"/>
    </location>
</feature>
<dbReference type="Proteomes" id="UP000575083">
    <property type="component" value="Unassembled WGS sequence"/>
</dbReference>
<proteinExistence type="predicted"/>
<dbReference type="Pfam" id="PF05987">
    <property type="entry name" value="DUF898"/>
    <property type="match status" value="1"/>
</dbReference>
<comment type="caution">
    <text evidence="2">The sequence shown here is derived from an EMBL/GenBank/DDBJ whole genome shotgun (WGS) entry which is preliminary data.</text>
</comment>
<protein>
    <submittedName>
        <fullName evidence="2">Uncharacterized membrane protein YjgN (DUF898 family)</fullName>
    </submittedName>
</protein>
<feature type="transmembrane region" description="Helical" evidence="1">
    <location>
        <begin position="85"/>
        <end position="103"/>
    </location>
</feature>
<dbReference type="InterPro" id="IPR010295">
    <property type="entry name" value="DUF898"/>
</dbReference>
<evidence type="ECO:0000313" key="3">
    <source>
        <dbReference type="Proteomes" id="UP000575083"/>
    </source>
</evidence>
<keyword evidence="1" id="KW-1133">Transmembrane helix</keyword>
<dbReference type="EMBL" id="JACHLK010000007">
    <property type="protein sequence ID" value="MBB6560927.1"/>
    <property type="molecule type" value="Genomic_DNA"/>
</dbReference>
<keyword evidence="1" id="KW-0472">Membrane</keyword>
<feature type="transmembrane region" description="Helical" evidence="1">
    <location>
        <begin position="293"/>
        <end position="314"/>
    </location>
</feature>
<sequence length="421" mass="46251">MDHQQTGAGAAPASAFAPQGIDAHPLEFTGSGGEYFRVWIVNVLLTILTLGLYTPWARRRTAQYFYGHTLVAGSPLEFTAQQSSMVKGFIILVMLTIAYQIAVNTGQDTAVGVFLLVGALLSPFIWGSAMRFRLGSTRWRGLRLQFTASWREVYKASWPVFAIALVWFGVFFGIQYLAPESADALRELAADESGDADLPTMAAGIWGLIALGLLLSITCVIRLEFNYKSLLVLRAQVGSETGRWKPVYMDFVKIWLATVAVFILLVAVISAAMFGLVSAAITLVMRGDTSGPWMVILMAVSLFGGIFFLFMASAPARAYREARMFQLMWDNIGLSQVARFKCQLRTSSFMLLRIKNLFMTLLTLGLYRPFARVNEYRMKAESVTLHVKGGVDQVTSAMVRQQKEGGIGDALADAAGLDLIG</sequence>
<dbReference type="AlphaFoldDB" id="A0A7X0UA35"/>
<feature type="transmembrane region" description="Helical" evidence="1">
    <location>
        <begin position="254"/>
        <end position="281"/>
    </location>
</feature>
<accession>A0A7X0UA35</accession>